<evidence type="ECO:0000256" key="1">
    <source>
        <dbReference type="ARBA" id="ARBA00004167"/>
    </source>
</evidence>
<name>A0A0M6XUM4_9RHOB</name>
<dbReference type="GO" id="GO:0097347">
    <property type="term" value="C:TAM protein secretion complex"/>
    <property type="evidence" value="ECO:0007669"/>
    <property type="project" value="TreeGrafter"/>
</dbReference>
<accession>A0A0M6XUM4</accession>
<evidence type="ECO:0000256" key="4">
    <source>
        <dbReference type="ARBA" id="ARBA00023136"/>
    </source>
</evidence>
<evidence type="ECO:0000256" key="2">
    <source>
        <dbReference type="ARBA" id="ARBA00022692"/>
    </source>
</evidence>
<dbReference type="PANTHER" id="PTHR36985:SF1">
    <property type="entry name" value="TRANSLOCATION AND ASSEMBLY MODULE SUBUNIT TAMB"/>
    <property type="match status" value="1"/>
</dbReference>
<reference evidence="7 8" key="1">
    <citation type="submission" date="2015-07" db="EMBL/GenBank/DDBJ databases">
        <authorList>
            <person name="Noorani M."/>
        </authorList>
    </citation>
    <scope>NUCLEOTIDE SEQUENCE [LARGE SCALE GENOMIC DNA]</scope>
    <source>
        <strain evidence="7 8">CECT 5088</strain>
    </source>
</reference>
<feature type="domain" description="Translocation and assembly module TamB C-terminal" evidence="6">
    <location>
        <begin position="1164"/>
        <end position="1516"/>
    </location>
</feature>
<evidence type="ECO:0000313" key="8">
    <source>
        <dbReference type="Proteomes" id="UP000048908"/>
    </source>
</evidence>
<keyword evidence="4" id="KW-0472">Membrane</keyword>
<proteinExistence type="predicted"/>
<dbReference type="OrthoDB" id="7784409at2"/>
<keyword evidence="8" id="KW-1185">Reference proteome</keyword>
<evidence type="ECO:0000256" key="3">
    <source>
        <dbReference type="ARBA" id="ARBA00022989"/>
    </source>
</evidence>
<keyword evidence="3" id="KW-1133">Transmembrane helix</keyword>
<keyword evidence="5" id="KW-0732">Signal</keyword>
<feature type="chain" id="PRO_5005807076" description="Translocation and assembly module TamB C-terminal domain-containing protein" evidence="5">
    <location>
        <begin position="21"/>
        <end position="1516"/>
    </location>
</feature>
<dbReference type="InterPro" id="IPR007452">
    <property type="entry name" value="TamB_C"/>
</dbReference>
<organism evidence="7 8">
    <name type="scientific">Jannaschia rubra</name>
    <dbReference type="NCBI Taxonomy" id="282197"/>
    <lineage>
        <taxon>Bacteria</taxon>
        <taxon>Pseudomonadati</taxon>
        <taxon>Pseudomonadota</taxon>
        <taxon>Alphaproteobacteria</taxon>
        <taxon>Rhodobacterales</taxon>
        <taxon>Roseobacteraceae</taxon>
        <taxon>Jannaschia</taxon>
    </lineage>
</organism>
<dbReference type="Pfam" id="PF04357">
    <property type="entry name" value="TamB"/>
    <property type="match status" value="1"/>
</dbReference>
<dbReference type="RefSeq" id="WP_055683014.1">
    <property type="nucleotide sequence ID" value="NZ_CXPG01000020.1"/>
</dbReference>
<evidence type="ECO:0000313" key="7">
    <source>
        <dbReference type="EMBL" id="CTQ33624.1"/>
    </source>
</evidence>
<dbReference type="Proteomes" id="UP000048908">
    <property type="component" value="Unassembled WGS sequence"/>
</dbReference>
<dbReference type="PANTHER" id="PTHR36985">
    <property type="entry name" value="TRANSLOCATION AND ASSEMBLY MODULE SUBUNIT TAMB"/>
    <property type="match status" value="1"/>
</dbReference>
<dbReference type="GO" id="GO:0005886">
    <property type="term" value="C:plasma membrane"/>
    <property type="evidence" value="ECO:0007669"/>
    <property type="project" value="InterPro"/>
</dbReference>
<dbReference type="EMBL" id="CXPG01000020">
    <property type="protein sequence ID" value="CTQ33624.1"/>
    <property type="molecule type" value="Genomic_DNA"/>
</dbReference>
<evidence type="ECO:0000259" key="6">
    <source>
        <dbReference type="Pfam" id="PF04357"/>
    </source>
</evidence>
<sequence>MKTRTLSMALALALPHPALAQDSEEDRDRGFIAGLIEDNLSSPGLQIRIDGFEGALSSRASIDLLQISDEEGAWLRMEDVVLDWNRSALLRGRLEVEELSAARIVVERTPLPPEGVDRLPDAGASGFSLPELPVAVDIEALHADRIELGAPLLGQDLALTLDATAQLADGAGSISIEAQRIDETAGRYSIQASYGGEGQPLSIDLDISEPEGGVAATLLQLPGDPAIDLTVKGNGPLDDFSADIALASDGQDRLAGQVTLTGTEDGRRFDVDLGGDVTELFAPRYKPFFGENVQLVAQGLQRDGGGIDLDWLQVDTQALDLSGEARIGADGWPEYIDLTGSIASDDGTPVLLPTSSDARIRQASLTVRQDASVSDDWRFDLSLQDYDSPALSLETANLTATGTLERADSAVTGATAAIQAALDGLDFADPDLARAVGDAVTLSTDLAWDRGQPVRLGDLSLDGAGYGLDGSVTIAGADPEHPLNIGMDLSVMVDDLARLSGVAGRDLSGSADATVTGDFSPLAGTFDLTLGARTRDLGLGIPQADAVLSGETTLALETRRTVDGTFVDDLNLSNAQLSVEGSAALLAEEAAQRQDGQTSRATLSARLADGTAIDPRLDGPVDLSADLTQDAAGVWQGTVEGRAPQGIALSASGTLTGEAPDVEFSATVPDLEPFAPGVPGGVTLEGRAFARDGIWSLDADATGPWNATATVEGPVTGEAARIAFSANLPDLSGPVPAVETIEALRGAVTLDGTLAQQDGAWVLDTRAEAPSGITLRAEGPVTGESAQVEFAGTVPEISDFVPAVEGRLDVDGRVAKTADDWMAQVTARGPFGAVVTAETVLTASPLVVDFTADVPDLSELAPVPGGLSVTGQAVQTDDGFLIDLDGTGPYAATVDATVDLTGDAPAIEASGRIPESSALAPQLRGPLTYAVTASQTDGQWQVDATVDGAQGLSAAVDGIATGPDAALDFRLSAADVSPFVPGLNGALSASGRLFQQDGQWAVDLDASGPLRSTLTASGTLTGQAPQAQFTLAVPDIGPLTGISGPLRVSGTARGQGDAYAIDIDLQGPSGTQAAVDGTIGTDGTLNLSVDGSAPLGLANAALAPRRLAGTANFDLTLNGPPSLDSVSGRITTSGAALSLPTLRNGLEAIDATVTLTGGRAQVDLSASPQSGGRLSVTGPVTLSPPFDANLVADFDITLEDPSLYTADLDGRVTVTGPLTGGATIGGVINIDGAEIAVPSSGLTAVGDLPEIRHLSTPRPVQRTLARAGQTEEARAEAARAESAGPAYGLDLTINAPGRIFVRGRGLDAELGGTLRLMGTTKNPITSGGFELVRGRLDILEQRFDLDEGRISFQGSLVPYIRLVATTQTDTITASIVIEGPADDIGVTFESVPEVPQEEVVAQIFFGRGLDQLSPLQALQLANSIAVLAGRSSGGLLDNLRGSAGLDDLDITTDDDGNVALRAGKYLSDNVYTDVQVDQNGEAAISLNLDVSPNLTVRGSAGAAGGTALGLFYERDY</sequence>
<protein>
    <recommendedName>
        <fullName evidence="6">Translocation and assembly module TamB C-terminal domain-containing protein</fullName>
    </recommendedName>
</protein>
<comment type="subcellular location">
    <subcellularLocation>
        <location evidence="1">Membrane</location>
        <topology evidence="1">Single-pass membrane protein</topology>
    </subcellularLocation>
</comment>
<dbReference type="GO" id="GO:0009306">
    <property type="term" value="P:protein secretion"/>
    <property type="evidence" value="ECO:0007669"/>
    <property type="project" value="InterPro"/>
</dbReference>
<keyword evidence="2" id="KW-0812">Transmembrane</keyword>
<dbReference type="STRING" id="282197.SAMN04488517_102454"/>
<feature type="signal peptide" evidence="5">
    <location>
        <begin position="1"/>
        <end position="20"/>
    </location>
</feature>
<gene>
    <name evidence="7" type="ORF">JAN5088_02408</name>
</gene>
<evidence type="ECO:0000256" key="5">
    <source>
        <dbReference type="SAM" id="SignalP"/>
    </source>
</evidence>